<dbReference type="PRINTS" id="PR01657">
    <property type="entry name" value="MCMFAMILY"/>
</dbReference>
<evidence type="ECO:0000256" key="2">
    <source>
        <dbReference type="ARBA" id="ARBA00022741"/>
    </source>
</evidence>
<evidence type="ECO:0000313" key="5">
    <source>
        <dbReference type="EMBL" id="BAL53205.1"/>
    </source>
</evidence>
<dbReference type="InterPro" id="IPR020568">
    <property type="entry name" value="Ribosomal_Su5_D2-typ_SF"/>
</dbReference>
<dbReference type="InterPro" id="IPR001208">
    <property type="entry name" value="MCM_dom"/>
</dbReference>
<dbReference type="Pfam" id="PF13335">
    <property type="entry name" value="Mg_chelatase_C"/>
    <property type="match status" value="1"/>
</dbReference>
<evidence type="ECO:0000256" key="3">
    <source>
        <dbReference type="ARBA" id="ARBA00022840"/>
    </source>
</evidence>
<protein>
    <submittedName>
        <fullName evidence="5">Mg chelatase, subunit ChlI</fullName>
    </submittedName>
</protein>
<dbReference type="InterPro" id="IPR004482">
    <property type="entry name" value="Mg_chelat-rel"/>
</dbReference>
<dbReference type="SMART" id="SM00382">
    <property type="entry name" value="AAA"/>
    <property type="match status" value="1"/>
</dbReference>
<dbReference type="NCBIfam" id="TIGR00368">
    <property type="entry name" value="YifB family Mg chelatase-like AAA ATPase"/>
    <property type="match status" value="1"/>
</dbReference>
<organism evidence="5">
    <name type="scientific">uncultured Chloroflexota bacterium</name>
    <dbReference type="NCBI Taxonomy" id="166587"/>
    <lineage>
        <taxon>Bacteria</taxon>
        <taxon>Bacillati</taxon>
        <taxon>Chloroflexota</taxon>
        <taxon>environmental samples</taxon>
    </lineage>
</organism>
<sequence>MLARVYSCAVIGLDGVIIEVEVDYTAGMGGMVIVGLPDAAVQESRERVQTAIRNAGLSFPRRRVVVNLAPASVRKEGAAYDLPIALGVLLLARFLPADSLEHTLVVGELSLDGAVRHVRGVLPMAAAARQQGFRRMLVPEADAAEAALIPDLEVIPVPSLSALVEHLNGQRPIAPYRASPAELEGASATLYTPVDFAEIKGQEHAKRALEVAAAGGHNVLMIGSPGAGKTLLARALPGILPPMTIEESLEVTKIYSVADQLPPGVPLIRQRPFRAPHHTISHAGLVGGGNIPGPGEISLAHRGVLFLDELPEFGMRVLEVLRQPMEDKVVTISRAQGSLTFHANFQLVAAMNPCPCGYYGDPYKACTCSLSAVTKYQKRISGPLLDRIDIHIEVPRVEYEKLATKHLGESSAVIRERVRRAREVQQRRFAALNDGRETPVLSNADMGLSEIRQFCQLDEQGEQLMRLAMKQMNLSARAYHRVLKVARTIADLAGSDRIQPAHLAEALQYRPKPGILNA</sequence>
<dbReference type="InterPro" id="IPR003593">
    <property type="entry name" value="AAA+_ATPase"/>
</dbReference>
<keyword evidence="2" id="KW-0547">Nucleotide-binding</keyword>
<dbReference type="InterPro" id="IPR025158">
    <property type="entry name" value="Mg_chelat-rel_C"/>
</dbReference>
<dbReference type="Pfam" id="PF13541">
    <property type="entry name" value="ChlI"/>
    <property type="match status" value="1"/>
</dbReference>
<name>H5SAL9_9CHLR</name>
<dbReference type="InterPro" id="IPR027417">
    <property type="entry name" value="P-loop_NTPase"/>
</dbReference>
<dbReference type="EMBL" id="AP011651">
    <property type="protein sequence ID" value="BAL53205.1"/>
    <property type="molecule type" value="Genomic_DNA"/>
</dbReference>
<dbReference type="GO" id="GO:0005524">
    <property type="term" value="F:ATP binding"/>
    <property type="evidence" value="ECO:0007669"/>
    <property type="project" value="UniProtKB-KW"/>
</dbReference>
<comment type="similarity">
    <text evidence="1">Belongs to the Mg-chelatase subunits D/I family. ComM subfamily.</text>
</comment>
<dbReference type="SUPFAM" id="SSF52540">
    <property type="entry name" value="P-loop containing nucleoside triphosphate hydrolases"/>
    <property type="match status" value="1"/>
</dbReference>
<dbReference type="GO" id="GO:0003677">
    <property type="term" value="F:DNA binding"/>
    <property type="evidence" value="ECO:0007669"/>
    <property type="project" value="InterPro"/>
</dbReference>
<feature type="domain" description="AAA+ ATPase" evidence="4">
    <location>
        <begin position="215"/>
        <end position="398"/>
    </location>
</feature>
<dbReference type="Gene3D" id="3.40.50.300">
    <property type="entry name" value="P-loop containing nucleotide triphosphate hydrolases"/>
    <property type="match status" value="1"/>
</dbReference>
<reference evidence="5" key="2">
    <citation type="journal article" date="2012" name="PLoS ONE">
        <title>A Deeply Branching Thermophilic Bacterium with an Ancient Acetyl-CoA Pathway Dominates a Subsurface Ecosystem.</title>
        <authorList>
            <person name="Takami H."/>
            <person name="Noguchi H."/>
            <person name="Takaki Y."/>
            <person name="Uchiyama I."/>
            <person name="Toyoda A."/>
            <person name="Nishi S."/>
            <person name="Chee G.-J."/>
            <person name="Arai W."/>
            <person name="Nunoura T."/>
            <person name="Itoh T."/>
            <person name="Hattori M."/>
            <person name="Takai K."/>
        </authorList>
    </citation>
    <scope>NUCLEOTIDE SEQUENCE</scope>
</reference>
<dbReference type="InterPro" id="IPR000523">
    <property type="entry name" value="Mg_chelatse_chII-like_cat_dom"/>
</dbReference>
<gene>
    <name evidence="5" type="ORF">HGMM_F05B10C27</name>
</gene>
<proteinExistence type="inferred from homology"/>
<dbReference type="InterPro" id="IPR014721">
    <property type="entry name" value="Ribsml_uS5_D2-typ_fold_subgr"/>
</dbReference>
<dbReference type="CDD" id="cd00009">
    <property type="entry name" value="AAA"/>
    <property type="match status" value="1"/>
</dbReference>
<keyword evidence="3" id="KW-0067">ATP-binding</keyword>
<dbReference type="PANTHER" id="PTHR32039">
    <property type="entry name" value="MAGNESIUM-CHELATASE SUBUNIT CHLI"/>
    <property type="match status" value="1"/>
</dbReference>
<dbReference type="Gene3D" id="3.30.230.10">
    <property type="match status" value="1"/>
</dbReference>
<dbReference type="PANTHER" id="PTHR32039:SF7">
    <property type="entry name" value="COMPETENCE PROTEIN COMM"/>
    <property type="match status" value="1"/>
</dbReference>
<evidence type="ECO:0000256" key="1">
    <source>
        <dbReference type="ARBA" id="ARBA00006354"/>
    </source>
</evidence>
<dbReference type="AlphaFoldDB" id="H5SAL9"/>
<dbReference type="Pfam" id="PF01078">
    <property type="entry name" value="Mg_chelatase"/>
    <property type="match status" value="1"/>
</dbReference>
<accession>H5SAL9</accession>
<dbReference type="SUPFAM" id="SSF54211">
    <property type="entry name" value="Ribosomal protein S5 domain 2-like"/>
    <property type="match status" value="1"/>
</dbReference>
<dbReference type="InterPro" id="IPR045006">
    <property type="entry name" value="CHLI-like"/>
</dbReference>
<reference evidence="5" key="1">
    <citation type="journal article" date="2005" name="Environ. Microbiol.">
        <title>Genetic and functional properties of uncultivated thermophilic crenarchaeotes from a subsurface gold mine as revealed by analysis of genome fragments.</title>
        <authorList>
            <person name="Nunoura T."/>
            <person name="Hirayama H."/>
            <person name="Takami H."/>
            <person name="Oida H."/>
            <person name="Nishi S."/>
            <person name="Shimamura S."/>
            <person name="Suzuki Y."/>
            <person name="Inagaki F."/>
            <person name="Takai K."/>
            <person name="Nealson K.H."/>
            <person name="Horikoshi K."/>
        </authorList>
    </citation>
    <scope>NUCLEOTIDE SEQUENCE</scope>
</reference>
<evidence type="ECO:0000259" key="4">
    <source>
        <dbReference type="SMART" id="SM00382"/>
    </source>
</evidence>